<dbReference type="AlphaFoldDB" id="A0A0W0FIP2"/>
<keyword evidence="10 13" id="KW-0408">Iron</keyword>
<dbReference type="InterPro" id="IPR036396">
    <property type="entry name" value="Cyt_P450_sf"/>
</dbReference>
<evidence type="ECO:0000313" key="16">
    <source>
        <dbReference type="Proteomes" id="UP000054988"/>
    </source>
</evidence>
<dbReference type="CDD" id="cd11070">
    <property type="entry name" value="CYP56-like"/>
    <property type="match status" value="1"/>
</dbReference>
<dbReference type="InterPro" id="IPR001128">
    <property type="entry name" value="Cyt_P450"/>
</dbReference>
<dbReference type="InterPro" id="IPR017972">
    <property type="entry name" value="Cyt_P450_CS"/>
</dbReference>
<comment type="caution">
    <text evidence="15">The sequence shown here is derived from an EMBL/GenBank/DDBJ whole genome shotgun (WGS) entry which is preliminary data.</text>
</comment>
<sequence>MEALSTKQIGPLVVSFVILYIIQKVIGFRRAVNSVGGLPGYRTIMCQRTFLANSLPPITGLTPGKNHTFIGKFKIYEGFGWDIISNVAAFPCDATLNVANAAAIKEITSSRARFPKPVEMYASLLFFGKNIIASEGELWKKYRKIASPAFSDRNNKLVWDETVRIMLDLFKNVWGSQEAITIDHVVDVTLPIALFVISVAGFGRRISWQDDIGVPAGHQMTFKEALHEVSTGIFIKLAVSKWAMGLNEYFRKIRLAFAELDVGIVIFFATRHDVIVFLLQRYMLEMIANRRNAEKKEERYDLFSSLLDANDDTTSGEPPLTERELIGNIFIFLLAGHETTAHTLAFTFGMLAIHQDEQEALYQHIRSIIPDGRIPTYEEMPLLTQSMAVFYETLRMFPPVNAIPKVSAEDTTLMSESPSTGESRVIPIPRGTYIHINIVGLHYNPRYWKDPEEFKPSRFREDWPRDAFLPFSGGARACIGRKFFETEGIVILTMLVSQYKIELKDEPEFANETLEEKKARIFASKPGVTLALVINSLPLISRVTQSVEQSHSNATGFQAKVTDTPISIQFDGWPTCIGKSHSAR</sequence>
<dbReference type="PROSITE" id="PS00086">
    <property type="entry name" value="CYTOCHROME_P450"/>
    <property type="match status" value="1"/>
</dbReference>
<dbReference type="Proteomes" id="UP000054988">
    <property type="component" value="Unassembled WGS sequence"/>
</dbReference>
<evidence type="ECO:0000256" key="7">
    <source>
        <dbReference type="ARBA" id="ARBA00022723"/>
    </source>
</evidence>
<dbReference type="GO" id="GO:0016020">
    <property type="term" value="C:membrane"/>
    <property type="evidence" value="ECO:0007669"/>
    <property type="project" value="UniProtKB-SubCell"/>
</dbReference>
<evidence type="ECO:0000256" key="2">
    <source>
        <dbReference type="ARBA" id="ARBA00004370"/>
    </source>
</evidence>
<dbReference type="eggNOG" id="KOG0157">
    <property type="taxonomic scope" value="Eukaryota"/>
</dbReference>
<dbReference type="GO" id="GO:0020037">
    <property type="term" value="F:heme binding"/>
    <property type="evidence" value="ECO:0007669"/>
    <property type="project" value="InterPro"/>
</dbReference>
<dbReference type="EMBL" id="LATX01001921">
    <property type="protein sequence ID" value="KTB36176.1"/>
    <property type="molecule type" value="Genomic_DNA"/>
</dbReference>
<dbReference type="Pfam" id="PF00067">
    <property type="entry name" value="p450"/>
    <property type="match status" value="1"/>
</dbReference>
<dbReference type="PANTHER" id="PTHR24305">
    <property type="entry name" value="CYTOCHROME P450"/>
    <property type="match status" value="1"/>
</dbReference>
<dbReference type="GO" id="GO:0004497">
    <property type="term" value="F:monooxygenase activity"/>
    <property type="evidence" value="ECO:0007669"/>
    <property type="project" value="UniProtKB-KW"/>
</dbReference>
<evidence type="ECO:0000256" key="8">
    <source>
        <dbReference type="ARBA" id="ARBA00022989"/>
    </source>
</evidence>
<reference evidence="15 16" key="1">
    <citation type="submission" date="2015-12" db="EMBL/GenBank/DDBJ databases">
        <title>Draft genome sequence of Moniliophthora roreri, the causal agent of frosty pod rot of cacao.</title>
        <authorList>
            <person name="Aime M.C."/>
            <person name="Diaz-Valderrama J.R."/>
            <person name="Kijpornyongpan T."/>
            <person name="Phillips-Mora W."/>
        </authorList>
    </citation>
    <scope>NUCLEOTIDE SEQUENCE [LARGE SCALE GENOMIC DNA]</scope>
    <source>
        <strain evidence="15 16">MCA 2952</strain>
    </source>
</reference>
<evidence type="ECO:0000256" key="5">
    <source>
        <dbReference type="ARBA" id="ARBA00022617"/>
    </source>
</evidence>
<accession>A0A0W0FIP2</accession>
<evidence type="ECO:0000256" key="1">
    <source>
        <dbReference type="ARBA" id="ARBA00001971"/>
    </source>
</evidence>
<evidence type="ECO:0000256" key="10">
    <source>
        <dbReference type="ARBA" id="ARBA00023004"/>
    </source>
</evidence>
<dbReference type="InterPro" id="IPR002401">
    <property type="entry name" value="Cyt_P450_E_grp-I"/>
</dbReference>
<dbReference type="PRINTS" id="PR00463">
    <property type="entry name" value="EP450I"/>
</dbReference>
<dbReference type="GO" id="GO:0005506">
    <property type="term" value="F:iron ion binding"/>
    <property type="evidence" value="ECO:0007669"/>
    <property type="project" value="InterPro"/>
</dbReference>
<evidence type="ECO:0000256" key="11">
    <source>
        <dbReference type="ARBA" id="ARBA00023033"/>
    </source>
</evidence>
<dbReference type="InterPro" id="IPR050121">
    <property type="entry name" value="Cytochrome_P450_monoxygenase"/>
</dbReference>
<evidence type="ECO:0000256" key="13">
    <source>
        <dbReference type="PIRSR" id="PIRSR602401-1"/>
    </source>
</evidence>
<keyword evidence="8" id="KW-1133">Transmembrane helix</keyword>
<keyword evidence="5 13" id="KW-0349">Heme</keyword>
<keyword evidence="7 13" id="KW-0479">Metal-binding</keyword>
<evidence type="ECO:0000313" key="15">
    <source>
        <dbReference type="EMBL" id="KTB36176.1"/>
    </source>
</evidence>
<keyword evidence="11 14" id="KW-0503">Monooxygenase</keyword>
<keyword evidence="6" id="KW-0812">Transmembrane</keyword>
<comment type="similarity">
    <text evidence="4 14">Belongs to the cytochrome P450 family.</text>
</comment>
<comment type="pathway">
    <text evidence="3">Secondary metabolite biosynthesis; terpenoid biosynthesis.</text>
</comment>
<protein>
    <submittedName>
        <fullName evidence="15">Putative cytochrome P450</fullName>
    </submittedName>
</protein>
<organism evidence="15 16">
    <name type="scientific">Moniliophthora roreri</name>
    <name type="common">Frosty pod rot fungus</name>
    <name type="synonym">Monilia roreri</name>
    <dbReference type="NCBI Taxonomy" id="221103"/>
    <lineage>
        <taxon>Eukaryota</taxon>
        <taxon>Fungi</taxon>
        <taxon>Dikarya</taxon>
        <taxon>Basidiomycota</taxon>
        <taxon>Agaricomycotina</taxon>
        <taxon>Agaricomycetes</taxon>
        <taxon>Agaricomycetidae</taxon>
        <taxon>Agaricales</taxon>
        <taxon>Marasmiineae</taxon>
        <taxon>Marasmiaceae</taxon>
        <taxon>Moniliophthora</taxon>
    </lineage>
</organism>
<dbReference type="SUPFAM" id="SSF48264">
    <property type="entry name" value="Cytochrome P450"/>
    <property type="match status" value="1"/>
</dbReference>
<evidence type="ECO:0000256" key="14">
    <source>
        <dbReference type="RuleBase" id="RU000461"/>
    </source>
</evidence>
<gene>
    <name evidence="15" type="ORF">WG66_11256</name>
</gene>
<proteinExistence type="inferred from homology"/>
<evidence type="ECO:0000256" key="9">
    <source>
        <dbReference type="ARBA" id="ARBA00023002"/>
    </source>
</evidence>
<evidence type="ECO:0000256" key="3">
    <source>
        <dbReference type="ARBA" id="ARBA00004721"/>
    </source>
</evidence>
<dbReference type="PRINTS" id="PR00385">
    <property type="entry name" value="P450"/>
</dbReference>
<keyword evidence="12" id="KW-0472">Membrane</keyword>
<evidence type="ECO:0000256" key="12">
    <source>
        <dbReference type="ARBA" id="ARBA00023136"/>
    </source>
</evidence>
<dbReference type="PANTHER" id="PTHR24305:SF166">
    <property type="entry name" value="CYTOCHROME P450 12A4, MITOCHONDRIAL-RELATED"/>
    <property type="match status" value="1"/>
</dbReference>
<name>A0A0W0FIP2_MONRR</name>
<feature type="binding site" description="axial binding residue" evidence="13">
    <location>
        <position position="478"/>
    </location>
    <ligand>
        <name>heme</name>
        <dbReference type="ChEBI" id="CHEBI:30413"/>
    </ligand>
    <ligandPart>
        <name>Fe</name>
        <dbReference type="ChEBI" id="CHEBI:18248"/>
    </ligandPart>
</feature>
<dbReference type="GO" id="GO:0016705">
    <property type="term" value="F:oxidoreductase activity, acting on paired donors, with incorporation or reduction of molecular oxygen"/>
    <property type="evidence" value="ECO:0007669"/>
    <property type="project" value="InterPro"/>
</dbReference>
<evidence type="ECO:0000256" key="4">
    <source>
        <dbReference type="ARBA" id="ARBA00010617"/>
    </source>
</evidence>
<dbReference type="Gene3D" id="1.10.630.10">
    <property type="entry name" value="Cytochrome P450"/>
    <property type="match status" value="1"/>
</dbReference>
<evidence type="ECO:0000256" key="6">
    <source>
        <dbReference type="ARBA" id="ARBA00022692"/>
    </source>
</evidence>
<comment type="subcellular location">
    <subcellularLocation>
        <location evidence="2">Membrane</location>
    </subcellularLocation>
</comment>
<comment type="cofactor">
    <cofactor evidence="1 13">
        <name>heme</name>
        <dbReference type="ChEBI" id="CHEBI:30413"/>
    </cofactor>
</comment>
<keyword evidence="9 14" id="KW-0560">Oxidoreductase</keyword>